<dbReference type="EMBL" id="JACAZH010000035">
    <property type="protein sequence ID" value="KAF7337287.1"/>
    <property type="molecule type" value="Genomic_DNA"/>
</dbReference>
<keyword evidence="3" id="KW-1185">Reference proteome</keyword>
<sequence length="618" mass="67450">MSPQAESDEEFIVLSTSNCADSESTPYVLFAQSHLNLKPGVVPLHTSRHPKNVEPFIKPFSFLPSLLRGSFKISGISEARTRKYSETKPRRQATEHTVNKYYSYHITGGFGGSGGEGGDQGGDGGAGHGPTVYFGQPQEREQSEFRTIPLGDINLMKTIRLDPRSDVVGCRSRGVGVRRIYHAEIRRDPGTVTVAMYQGDGAEDEWRQDVAKYESIRHPNVMQLYGLVSTKKLYAMDFHTSSEVHVNLYQWPACPAYWSLDPSGADRLSTEDAKSLGFPTIHIETFMAGHCWDRSVYQGLRRFHEGKGFDPNSQEVARELGYPLYEVLSDRVPFPAHKASGYGQGGQHGNTCATQGLASAFQLTVPHEIEANPTRIALFPAIEGPAARAHARWQWNGMEATVPPVQMWNHQDTAASGSSVKFSLGLDAGGVPMVMRSTVLYTSPPSLCTDAPNVDPPEPEPNASWLTAAASAPLPDLAIAGTIPQEKMIDILDEDALDGLSATISPTSNAMASRSVMMECTTQDIHRPARTRGAEGPSTRPSPSPTRAGWLSPSAHEAKTDWELLRCAALRRTALTSGEKTMYVIEENEDASALDGGTTLIRDVADDLGDLEHDELAW</sequence>
<evidence type="ECO:0000313" key="3">
    <source>
        <dbReference type="Proteomes" id="UP000623467"/>
    </source>
</evidence>
<evidence type="ECO:0000313" key="2">
    <source>
        <dbReference type="EMBL" id="KAF7337287.1"/>
    </source>
</evidence>
<comment type="caution">
    <text evidence="2">The sequence shown here is derived from an EMBL/GenBank/DDBJ whole genome shotgun (WGS) entry which is preliminary data.</text>
</comment>
<gene>
    <name evidence="2" type="ORF">MSAN_02281300</name>
</gene>
<reference evidence="2" key="1">
    <citation type="submission" date="2020-05" db="EMBL/GenBank/DDBJ databases">
        <title>Mycena genomes resolve the evolution of fungal bioluminescence.</title>
        <authorList>
            <person name="Tsai I.J."/>
        </authorList>
    </citation>
    <scope>NUCLEOTIDE SEQUENCE</scope>
    <source>
        <strain evidence="2">160909Yilan</strain>
    </source>
</reference>
<evidence type="ECO:0008006" key="4">
    <source>
        <dbReference type="Google" id="ProtNLM"/>
    </source>
</evidence>
<dbReference type="Proteomes" id="UP000623467">
    <property type="component" value="Unassembled WGS sequence"/>
</dbReference>
<proteinExistence type="predicted"/>
<evidence type="ECO:0000256" key="1">
    <source>
        <dbReference type="SAM" id="MobiDB-lite"/>
    </source>
</evidence>
<protein>
    <recommendedName>
        <fullName evidence="4">Protein kinase domain-containing protein</fullName>
    </recommendedName>
</protein>
<feature type="region of interest" description="Disordered" evidence="1">
    <location>
        <begin position="112"/>
        <end position="140"/>
    </location>
</feature>
<feature type="compositionally biased region" description="Low complexity" evidence="1">
    <location>
        <begin position="537"/>
        <end position="547"/>
    </location>
</feature>
<feature type="compositionally biased region" description="Gly residues" evidence="1">
    <location>
        <begin position="112"/>
        <end position="128"/>
    </location>
</feature>
<feature type="region of interest" description="Disordered" evidence="1">
    <location>
        <begin position="527"/>
        <end position="555"/>
    </location>
</feature>
<dbReference type="AlphaFoldDB" id="A0A8H7CIK5"/>
<accession>A0A8H7CIK5</accession>
<name>A0A8H7CIK5_9AGAR</name>
<organism evidence="2 3">
    <name type="scientific">Mycena sanguinolenta</name>
    <dbReference type="NCBI Taxonomy" id="230812"/>
    <lineage>
        <taxon>Eukaryota</taxon>
        <taxon>Fungi</taxon>
        <taxon>Dikarya</taxon>
        <taxon>Basidiomycota</taxon>
        <taxon>Agaricomycotina</taxon>
        <taxon>Agaricomycetes</taxon>
        <taxon>Agaricomycetidae</taxon>
        <taxon>Agaricales</taxon>
        <taxon>Marasmiineae</taxon>
        <taxon>Mycenaceae</taxon>
        <taxon>Mycena</taxon>
    </lineage>
</organism>